<evidence type="ECO:0000313" key="2">
    <source>
        <dbReference type="Proteomes" id="UP000799640"/>
    </source>
</evidence>
<proteinExistence type="predicted"/>
<organism evidence="1 2">
    <name type="scientific">Trichodelitschia bisporula</name>
    <dbReference type="NCBI Taxonomy" id="703511"/>
    <lineage>
        <taxon>Eukaryota</taxon>
        <taxon>Fungi</taxon>
        <taxon>Dikarya</taxon>
        <taxon>Ascomycota</taxon>
        <taxon>Pezizomycotina</taxon>
        <taxon>Dothideomycetes</taxon>
        <taxon>Dothideomycetes incertae sedis</taxon>
        <taxon>Phaeotrichales</taxon>
        <taxon>Phaeotrichaceae</taxon>
        <taxon>Trichodelitschia</taxon>
    </lineage>
</organism>
<keyword evidence="2" id="KW-1185">Reference proteome</keyword>
<evidence type="ECO:0000313" key="1">
    <source>
        <dbReference type="EMBL" id="KAF2398416.1"/>
    </source>
</evidence>
<sequence length="324" mass="35933">MACTPDSFRALTCTCRACSPHMYGDPAIDPHHVNPNNPRTHFRTRRKLERSQFQRCEPLALAHAASASFERDVSNFSARQKAALEKLNNMPPLLNPITRPVAAEIIKHFNEIFFLGAIRNLKFKLQPDLARKSSAVGYAHFPRRDASRIMYPELVFDPDTRASPDNDITATILHECVHVFLSQFSCDTSDGFYIWYKAPQDFQLPNCGSSECPILVADNSGLTGHGRAFASLATAIERSARRVLGRPIDLCAWMGAEDEILMDAWRPSPCDLNNFFPSRAELLNDLMTSTLSARAIVSAFADLLAPPATSESEPIPALTTVMAP</sequence>
<dbReference type="OrthoDB" id="3622581at2759"/>
<dbReference type="Proteomes" id="UP000799640">
    <property type="component" value="Unassembled WGS sequence"/>
</dbReference>
<gene>
    <name evidence="1" type="ORF">EJ06DRAFT_107450</name>
</gene>
<name>A0A6G1HRC0_9PEZI</name>
<accession>A0A6G1HRC0</accession>
<protein>
    <submittedName>
        <fullName evidence="1">Uncharacterized protein</fullName>
    </submittedName>
</protein>
<reference evidence="1" key="1">
    <citation type="journal article" date="2020" name="Stud. Mycol.">
        <title>101 Dothideomycetes genomes: a test case for predicting lifestyles and emergence of pathogens.</title>
        <authorList>
            <person name="Haridas S."/>
            <person name="Albert R."/>
            <person name="Binder M."/>
            <person name="Bloem J."/>
            <person name="Labutti K."/>
            <person name="Salamov A."/>
            <person name="Andreopoulos B."/>
            <person name="Baker S."/>
            <person name="Barry K."/>
            <person name="Bills G."/>
            <person name="Bluhm B."/>
            <person name="Cannon C."/>
            <person name="Castanera R."/>
            <person name="Culley D."/>
            <person name="Daum C."/>
            <person name="Ezra D."/>
            <person name="Gonzalez J."/>
            <person name="Henrissat B."/>
            <person name="Kuo A."/>
            <person name="Liang C."/>
            <person name="Lipzen A."/>
            <person name="Lutzoni F."/>
            <person name="Magnuson J."/>
            <person name="Mondo S."/>
            <person name="Nolan M."/>
            <person name="Ohm R."/>
            <person name="Pangilinan J."/>
            <person name="Park H.-J."/>
            <person name="Ramirez L."/>
            <person name="Alfaro M."/>
            <person name="Sun H."/>
            <person name="Tritt A."/>
            <person name="Yoshinaga Y."/>
            <person name="Zwiers L.-H."/>
            <person name="Turgeon B."/>
            <person name="Goodwin S."/>
            <person name="Spatafora J."/>
            <person name="Crous P."/>
            <person name="Grigoriev I."/>
        </authorList>
    </citation>
    <scope>NUCLEOTIDE SEQUENCE</scope>
    <source>
        <strain evidence="1">CBS 262.69</strain>
    </source>
</reference>
<dbReference type="EMBL" id="ML996700">
    <property type="protein sequence ID" value="KAF2398416.1"/>
    <property type="molecule type" value="Genomic_DNA"/>
</dbReference>
<dbReference type="AlphaFoldDB" id="A0A6G1HRC0"/>